<evidence type="ECO:0000313" key="6">
    <source>
        <dbReference type="EMBL" id="EEP28794.1"/>
    </source>
</evidence>
<dbReference type="EMBL" id="ACIP02000001">
    <property type="protein sequence ID" value="EEP28794.1"/>
    <property type="molecule type" value="Genomic_DNA"/>
</dbReference>
<proteinExistence type="predicted"/>
<gene>
    <name evidence="6" type="ORF">GCWU000342_00136</name>
</gene>
<keyword evidence="3" id="KW-0808">Transferase</keyword>
<dbReference type="Gene3D" id="1.10.3130.10">
    <property type="entry name" value="serine acetyltransferase, domain 1"/>
    <property type="match status" value="1"/>
</dbReference>
<name>C4G841_9FIRM</name>
<dbReference type="CDD" id="cd03354">
    <property type="entry name" value="LbH_SAT"/>
    <property type="match status" value="1"/>
</dbReference>
<keyword evidence="2" id="KW-0028">Amino-acid biosynthesis</keyword>
<dbReference type="GO" id="GO:0008652">
    <property type="term" value="P:amino acid biosynthetic process"/>
    <property type="evidence" value="ECO:0007669"/>
    <property type="project" value="UniProtKB-KW"/>
</dbReference>
<dbReference type="Gene3D" id="2.160.10.10">
    <property type="entry name" value="Hexapeptide repeat proteins"/>
    <property type="match status" value="1"/>
</dbReference>
<evidence type="ECO:0000256" key="4">
    <source>
        <dbReference type="ARBA" id="ARBA00023315"/>
    </source>
</evidence>
<comment type="caution">
    <text evidence="6">The sequence shown here is derived from an EMBL/GenBank/DDBJ whole genome shotgun (WGS) entry which is preliminary data.</text>
</comment>
<sequence length="362" mass="40042">MELYEEKVTGVVESILADYQKGRDIDKMAIFNQPDPQVIREIVHSMLKIIYPGYYRDTNYKVYNMASNLTVWIEDVIYKLTKQVDIVLRYQSGQNGIPGADRIRPQDRGDSFFTGEKTGKPDADSPQEGERQGKASYCASGYGDGSVCAAEQEYLFEEQARSIVLEFCSRIPKLREYLDTDLQATLEGDPAALNKDEIVLSYPGLLATTVNRMAHELFLLDVPLIPRMMTEYAHSVTGIDINPAATIGRYFFMDHGTGIVVGSTTIIGEHVKVYQGVTLGALSTSGGQSLRGTKRHPTIEDHVTIYSGASILGGETVIGRGSVIGSNAFITHSIPEGTRVTIKNQELIYKNGKGELLNELNW</sequence>
<dbReference type="SUPFAM" id="SSF51161">
    <property type="entry name" value="Trimeric LpxA-like enzymes"/>
    <property type="match status" value="1"/>
</dbReference>
<dbReference type="InterPro" id="IPR011004">
    <property type="entry name" value="Trimer_LpxA-like_sf"/>
</dbReference>
<evidence type="ECO:0000256" key="1">
    <source>
        <dbReference type="ARBA" id="ARBA00004876"/>
    </source>
</evidence>
<dbReference type="eggNOG" id="COG1045">
    <property type="taxonomic scope" value="Bacteria"/>
</dbReference>
<dbReference type="GO" id="GO:0016746">
    <property type="term" value="F:acyltransferase activity"/>
    <property type="evidence" value="ECO:0007669"/>
    <property type="project" value="UniProtKB-KW"/>
</dbReference>
<dbReference type="RefSeq" id="WP_006905182.1">
    <property type="nucleotide sequence ID" value="NZ_GG665866.1"/>
</dbReference>
<protein>
    <submittedName>
        <fullName evidence="6">Serine O-acetyltransferase</fullName>
    </submittedName>
</protein>
<feature type="compositionally biased region" description="Basic and acidic residues" evidence="5">
    <location>
        <begin position="101"/>
        <end position="110"/>
    </location>
</feature>
<dbReference type="InterPro" id="IPR045304">
    <property type="entry name" value="LbH_SAT"/>
</dbReference>
<evidence type="ECO:0000256" key="3">
    <source>
        <dbReference type="ARBA" id="ARBA00022679"/>
    </source>
</evidence>
<evidence type="ECO:0000256" key="2">
    <source>
        <dbReference type="ARBA" id="ARBA00022605"/>
    </source>
</evidence>
<reference evidence="6" key="1">
    <citation type="submission" date="2009-04" db="EMBL/GenBank/DDBJ databases">
        <authorList>
            <person name="Weinstock G."/>
            <person name="Sodergren E."/>
            <person name="Clifton S."/>
            <person name="Fulton L."/>
            <person name="Fulton B."/>
            <person name="Courtney L."/>
            <person name="Fronick C."/>
            <person name="Harrison M."/>
            <person name="Strong C."/>
            <person name="Farmer C."/>
            <person name="Delahaunty K."/>
            <person name="Markovic C."/>
            <person name="Hall O."/>
            <person name="Minx P."/>
            <person name="Tomlinson C."/>
            <person name="Mitreva M."/>
            <person name="Nelson J."/>
            <person name="Hou S."/>
            <person name="Wollam A."/>
            <person name="Pepin K.H."/>
            <person name="Johnson M."/>
            <person name="Bhonagiri V."/>
            <person name="Nash W.E."/>
            <person name="Warren W."/>
            <person name="Chinwalla A."/>
            <person name="Mardis E.R."/>
            <person name="Wilson R.K."/>
        </authorList>
    </citation>
    <scope>NUCLEOTIDE SEQUENCE [LARGE SCALE GENOMIC DNA]</scope>
    <source>
        <strain evidence="6">DSM 14600</strain>
    </source>
</reference>
<dbReference type="InterPro" id="IPR042122">
    <property type="entry name" value="Ser_AcTrfase_N_sf"/>
</dbReference>
<dbReference type="Proteomes" id="UP000003494">
    <property type="component" value="Unassembled WGS sequence"/>
</dbReference>
<dbReference type="PANTHER" id="PTHR42811">
    <property type="entry name" value="SERINE ACETYLTRANSFERASE"/>
    <property type="match status" value="1"/>
</dbReference>
<keyword evidence="4" id="KW-0012">Acyltransferase</keyword>
<organism evidence="6 7">
    <name type="scientific">Shuttleworthella satelles DSM 14600</name>
    <dbReference type="NCBI Taxonomy" id="626523"/>
    <lineage>
        <taxon>Bacteria</taxon>
        <taxon>Bacillati</taxon>
        <taxon>Bacillota</taxon>
        <taxon>Clostridia</taxon>
        <taxon>Lachnospirales</taxon>
        <taxon>Lachnospiraceae</taxon>
        <taxon>Shuttleworthella</taxon>
    </lineage>
</organism>
<dbReference type="HOGENOM" id="CLU_051638_1_1_9"/>
<feature type="compositionally biased region" description="Basic and acidic residues" evidence="5">
    <location>
        <begin position="117"/>
        <end position="133"/>
    </location>
</feature>
<comment type="pathway">
    <text evidence="1">Amino-acid biosynthesis; L-cysteine biosynthesis; L-cysteine from L-serine: step 1/2.</text>
</comment>
<dbReference type="AlphaFoldDB" id="C4G841"/>
<accession>C4G841</accession>
<keyword evidence="7" id="KW-1185">Reference proteome</keyword>
<evidence type="ECO:0000256" key="5">
    <source>
        <dbReference type="SAM" id="MobiDB-lite"/>
    </source>
</evidence>
<feature type="region of interest" description="Disordered" evidence="5">
    <location>
        <begin position="98"/>
        <end position="134"/>
    </location>
</feature>
<dbReference type="STRING" id="626523.GCWU000342_00136"/>
<evidence type="ECO:0000313" key="7">
    <source>
        <dbReference type="Proteomes" id="UP000003494"/>
    </source>
</evidence>